<accession>A0A0P7BQE2</accession>
<evidence type="ECO:0000256" key="2">
    <source>
        <dbReference type="ARBA" id="ARBA00006462"/>
    </source>
</evidence>
<feature type="region of interest" description="Disordered" evidence="7">
    <location>
        <begin position="77"/>
        <end position="281"/>
    </location>
</feature>
<dbReference type="AlphaFoldDB" id="A0A0P7BQE2"/>
<dbReference type="OrthoDB" id="414175at2759"/>
<evidence type="ECO:0000256" key="6">
    <source>
        <dbReference type="ARBA" id="ARBA00023136"/>
    </source>
</evidence>
<feature type="compositionally biased region" description="Basic and acidic residues" evidence="7">
    <location>
        <begin position="118"/>
        <end position="136"/>
    </location>
</feature>
<evidence type="ECO:0000313" key="9">
    <source>
        <dbReference type="Proteomes" id="UP000050424"/>
    </source>
</evidence>
<dbReference type="PANTHER" id="PTHR23033:SF40">
    <property type="entry name" value="APPLE DOMAIN-CONTAINING PROTEIN"/>
    <property type="match status" value="1"/>
</dbReference>
<evidence type="ECO:0000256" key="3">
    <source>
        <dbReference type="ARBA" id="ARBA00022692"/>
    </source>
</evidence>
<organism evidence="8 9">
    <name type="scientific">Neonectria ditissima</name>
    <dbReference type="NCBI Taxonomy" id="78410"/>
    <lineage>
        <taxon>Eukaryota</taxon>
        <taxon>Fungi</taxon>
        <taxon>Dikarya</taxon>
        <taxon>Ascomycota</taxon>
        <taxon>Pezizomycotina</taxon>
        <taxon>Sordariomycetes</taxon>
        <taxon>Hypocreomycetidae</taxon>
        <taxon>Hypocreales</taxon>
        <taxon>Nectriaceae</taxon>
        <taxon>Neonectria</taxon>
    </lineage>
</organism>
<dbReference type="Gene3D" id="3.90.550.50">
    <property type="match status" value="1"/>
</dbReference>
<feature type="compositionally biased region" description="Polar residues" evidence="7">
    <location>
        <begin position="81"/>
        <end position="93"/>
    </location>
</feature>
<evidence type="ECO:0000256" key="5">
    <source>
        <dbReference type="ARBA" id="ARBA00022989"/>
    </source>
</evidence>
<feature type="region of interest" description="Disordered" evidence="7">
    <location>
        <begin position="584"/>
        <end position="610"/>
    </location>
</feature>
<feature type="compositionally biased region" description="Basic and acidic residues" evidence="7">
    <location>
        <begin position="220"/>
        <end position="261"/>
    </location>
</feature>
<feature type="compositionally biased region" description="Basic and acidic residues" evidence="7">
    <location>
        <begin position="96"/>
        <end position="106"/>
    </location>
</feature>
<gene>
    <name evidence="8" type="ORF">AK830_g373</name>
</gene>
<dbReference type="STRING" id="78410.A0A0P7BQE2"/>
<comment type="subcellular location">
    <subcellularLocation>
        <location evidence="1">Membrane</location>
        <topology evidence="1">Single-pass type II membrane protein</topology>
    </subcellularLocation>
</comment>
<keyword evidence="3" id="KW-0812">Transmembrane</keyword>
<evidence type="ECO:0000256" key="4">
    <source>
        <dbReference type="ARBA" id="ARBA00022968"/>
    </source>
</evidence>
<proteinExistence type="inferred from homology"/>
<sequence length="721" mass="81061">MALDLSSAWSSPRGWKLITLTVLGLTLLLLVPLYQLSDHDNSGIYSHLTKYLGHEGTGSSDPASGAFNNGTDLGDIISDGDFNSTEGIDSNLNETDDSKSTDHLDDSSNQPESGDTDAEGKDKDDKPEGDETKSAEESIATEEATPTEESKPDDENKSDGEENKSEDANKSEDENKSEETSKPDGDENKSEEENKAEDEANKTETAEGSASTEESNPDDGENKSDGDENKSEEETKPDDENKSEDENKSDGDDGNDENKDEPPEEIINNAPVYPESREHPCDGFPNMDKIMLVMKTGATEAYTKLPTQLLTGLQCIDDFLLFSDLDQQVGNYHVYDVLEDVKDEAKKNLMEFDLYAAQASCPVSQTDCTDNMKGGWELDKYKFLHMIERTWRMRPDMEWYVFAEADSYVFWPNLVWWLRNKVNTEKHPYLGSVAMLKNMPFAHGGSGYILSGETVKAMAATPGLADKYDLMAPHECCGDYLMALAVNETGSKVKQAHPMINGEKPSTLPFGHGHWCEPLLTMHHMNSEEVSSAWSYEQKRNKTGILQIKDMYESFFAPTLIPQRDDWDNLSDDVCFIAPDEVSQAEASDHQKGRQKSEDDKNPVERQAHLSQEHCSRVCVSEGLDISQEEYDSMDSDSERFALVHSRYERKSEDKAWNQERHCFQWRYHGKACCIAKSFKLGKPRKEEKAEDKYTAGWFVDGINKWIEAKGDCEPEWKNID</sequence>
<keyword evidence="5" id="KW-1133">Transmembrane helix</keyword>
<dbReference type="Proteomes" id="UP000050424">
    <property type="component" value="Unassembled WGS sequence"/>
</dbReference>
<name>A0A0P7BQE2_9HYPO</name>
<keyword evidence="9" id="KW-1185">Reference proteome</keyword>
<evidence type="ECO:0000313" key="8">
    <source>
        <dbReference type="EMBL" id="KPM46289.1"/>
    </source>
</evidence>
<dbReference type="EMBL" id="LKCW01000002">
    <property type="protein sequence ID" value="KPM46289.1"/>
    <property type="molecule type" value="Genomic_DNA"/>
</dbReference>
<dbReference type="GO" id="GO:0016020">
    <property type="term" value="C:membrane"/>
    <property type="evidence" value="ECO:0007669"/>
    <property type="project" value="UniProtKB-SubCell"/>
</dbReference>
<comment type="similarity">
    <text evidence="2">Belongs to the glycosyltransferase 31 family. Beta3-Gal-T subfamily.</text>
</comment>
<dbReference type="InterPro" id="IPR026050">
    <property type="entry name" value="C1GALT1/C1GALT1_chp1"/>
</dbReference>
<dbReference type="PANTHER" id="PTHR23033">
    <property type="entry name" value="BETA1,3-GALACTOSYLTRANSFERASE"/>
    <property type="match status" value="1"/>
</dbReference>
<keyword evidence="6" id="KW-0472">Membrane</keyword>
<evidence type="ECO:0000256" key="7">
    <source>
        <dbReference type="SAM" id="MobiDB-lite"/>
    </source>
</evidence>
<feature type="compositionally biased region" description="Basic and acidic residues" evidence="7">
    <location>
        <begin position="587"/>
        <end position="610"/>
    </location>
</feature>
<feature type="compositionally biased region" description="Basic and acidic residues" evidence="7">
    <location>
        <begin position="148"/>
        <end position="205"/>
    </location>
</feature>
<protein>
    <submittedName>
        <fullName evidence="8">Uncharacterized protein</fullName>
    </submittedName>
</protein>
<keyword evidence="4" id="KW-0735">Signal-anchor</keyword>
<reference evidence="8 9" key="1">
    <citation type="submission" date="2015-09" db="EMBL/GenBank/DDBJ databases">
        <title>Draft genome of a European isolate of the apple canker pathogen Neonectria ditissima.</title>
        <authorList>
            <person name="Gomez-Cortecero A."/>
            <person name="Harrison R.J."/>
            <person name="Armitage A.D."/>
        </authorList>
    </citation>
    <scope>NUCLEOTIDE SEQUENCE [LARGE SCALE GENOMIC DNA]</scope>
    <source>
        <strain evidence="8 9">R09/05</strain>
    </source>
</reference>
<evidence type="ECO:0000256" key="1">
    <source>
        <dbReference type="ARBA" id="ARBA00004606"/>
    </source>
</evidence>
<comment type="caution">
    <text evidence="8">The sequence shown here is derived from an EMBL/GenBank/DDBJ whole genome shotgun (WGS) entry which is preliminary data.</text>
</comment>